<comment type="pathway">
    <text evidence="2">Protein modification; protein ubiquitination.</text>
</comment>
<evidence type="ECO:0000256" key="1">
    <source>
        <dbReference type="ARBA" id="ARBA00022786"/>
    </source>
</evidence>
<dbReference type="GO" id="GO:0061630">
    <property type="term" value="F:ubiquitin protein ligase activity"/>
    <property type="evidence" value="ECO:0007669"/>
    <property type="project" value="UniProtKB-UniRule"/>
</dbReference>
<dbReference type="AlphaFoldDB" id="A0A0A9C9D7"/>
<dbReference type="Pfam" id="PF25598">
    <property type="entry name" value="ARM_PUB"/>
    <property type="match status" value="1"/>
</dbReference>
<reference evidence="4" key="2">
    <citation type="journal article" date="2015" name="Data Brief">
        <title>Shoot transcriptome of the giant reed, Arundo donax.</title>
        <authorList>
            <person name="Barrero R.A."/>
            <person name="Guerrero F.D."/>
            <person name="Moolhuijzen P."/>
            <person name="Goolsby J.A."/>
            <person name="Tidwell J."/>
            <person name="Bellgard S.E."/>
            <person name="Bellgard M.I."/>
        </authorList>
    </citation>
    <scope>NUCLEOTIDE SEQUENCE</scope>
    <source>
        <tissue evidence="4">Shoot tissue taken approximately 20 cm above the soil surface</tissue>
    </source>
</reference>
<evidence type="ECO:0000259" key="3">
    <source>
        <dbReference type="Pfam" id="PF25598"/>
    </source>
</evidence>
<dbReference type="EC" id="2.3.2.27" evidence="2"/>
<comment type="function">
    <text evidence="2">Functions as an E3 ubiquitin ligase.</text>
</comment>
<keyword evidence="1 2" id="KW-0833">Ubl conjugation pathway</keyword>
<dbReference type="InterPro" id="IPR058678">
    <property type="entry name" value="ARM_PUB"/>
</dbReference>
<sequence length="54" mass="5975">MVQAGVVAKLCVALRSEQCGVRTKEKAHEVLKLHSRVWRSSPCLSPKILALYPS</sequence>
<dbReference type="EMBL" id="GBRH01224956">
    <property type="protein sequence ID" value="JAD72939.1"/>
    <property type="molecule type" value="Transcribed_RNA"/>
</dbReference>
<reference evidence="4" key="1">
    <citation type="submission" date="2014-09" db="EMBL/GenBank/DDBJ databases">
        <authorList>
            <person name="Magalhaes I.L.F."/>
            <person name="Oliveira U."/>
            <person name="Santos F.R."/>
            <person name="Vidigal T.H.D.A."/>
            <person name="Brescovit A.D."/>
            <person name="Santos A.J."/>
        </authorList>
    </citation>
    <scope>NUCLEOTIDE SEQUENCE</scope>
    <source>
        <tissue evidence="4">Shoot tissue taken approximately 20 cm above the soil surface</tissue>
    </source>
</reference>
<dbReference type="PANTHER" id="PTHR22849">
    <property type="entry name" value="WDSAM1 PROTEIN"/>
    <property type="match status" value="1"/>
</dbReference>
<accession>A0A0A9C9D7</accession>
<protein>
    <recommendedName>
        <fullName evidence="2 3">U-box domain-containing protein</fullName>
        <ecNumber evidence="2">2.3.2.27</ecNumber>
    </recommendedName>
    <alternativeName>
        <fullName evidence="2">RING-type E3 ubiquitin transferase PUB</fullName>
    </alternativeName>
</protein>
<dbReference type="PANTHER" id="PTHR22849:SF66">
    <property type="entry name" value="U-BOX DOMAIN-CONTAINING PROTEIN"/>
    <property type="match status" value="1"/>
</dbReference>
<proteinExistence type="predicted"/>
<keyword evidence="2" id="KW-0808">Transferase</keyword>
<organism evidence="4">
    <name type="scientific">Arundo donax</name>
    <name type="common">Giant reed</name>
    <name type="synonym">Donax arundinaceus</name>
    <dbReference type="NCBI Taxonomy" id="35708"/>
    <lineage>
        <taxon>Eukaryota</taxon>
        <taxon>Viridiplantae</taxon>
        <taxon>Streptophyta</taxon>
        <taxon>Embryophyta</taxon>
        <taxon>Tracheophyta</taxon>
        <taxon>Spermatophyta</taxon>
        <taxon>Magnoliopsida</taxon>
        <taxon>Liliopsida</taxon>
        <taxon>Poales</taxon>
        <taxon>Poaceae</taxon>
        <taxon>PACMAD clade</taxon>
        <taxon>Arundinoideae</taxon>
        <taxon>Arundineae</taxon>
        <taxon>Arundo</taxon>
    </lineage>
</organism>
<comment type="catalytic activity">
    <reaction evidence="2">
        <text>S-ubiquitinyl-[E2 ubiquitin-conjugating enzyme]-L-cysteine + [acceptor protein]-L-lysine = [E2 ubiquitin-conjugating enzyme]-L-cysteine + N(6)-ubiquitinyl-[acceptor protein]-L-lysine.</text>
        <dbReference type="EC" id="2.3.2.27"/>
    </reaction>
</comment>
<dbReference type="GO" id="GO:0016567">
    <property type="term" value="P:protein ubiquitination"/>
    <property type="evidence" value="ECO:0007669"/>
    <property type="project" value="UniProtKB-UniRule"/>
</dbReference>
<name>A0A0A9C9D7_ARUDO</name>
<evidence type="ECO:0000313" key="4">
    <source>
        <dbReference type="EMBL" id="JAD72939.1"/>
    </source>
</evidence>
<dbReference type="InterPro" id="IPR045185">
    <property type="entry name" value="PUB22/23/24-like"/>
</dbReference>
<feature type="domain" description="U-box" evidence="3">
    <location>
        <begin position="1"/>
        <end position="46"/>
    </location>
</feature>
<evidence type="ECO:0000256" key="2">
    <source>
        <dbReference type="RuleBase" id="RU369093"/>
    </source>
</evidence>